<dbReference type="RefSeq" id="WP_131556821.1">
    <property type="nucleotide sequence ID" value="NZ_SJSN01000003.1"/>
</dbReference>
<keyword evidence="9" id="KW-1185">Reference proteome</keyword>
<evidence type="ECO:0000256" key="3">
    <source>
        <dbReference type="ARBA" id="ARBA00022475"/>
    </source>
</evidence>
<dbReference type="OrthoDB" id="952702at2"/>
<organism evidence="8 9">
    <name type="scientific">Pedobacter frigidisoli</name>
    <dbReference type="NCBI Taxonomy" id="2530455"/>
    <lineage>
        <taxon>Bacteria</taxon>
        <taxon>Pseudomonadati</taxon>
        <taxon>Bacteroidota</taxon>
        <taxon>Sphingobacteriia</taxon>
        <taxon>Sphingobacteriales</taxon>
        <taxon>Sphingobacteriaceae</taxon>
        <taxon>Pedobacter</taxon>
    </lineage>
</organism>
<comment type="similarity">
    <text evidence="2 7">Belongs to the ExbD/TolR family.</text>
</comment>
<evidence type="ECO:0000313" key="8">
    <source>
        <dbReference type="EMBL" id="TCD11571.1"/>
    </source>
</evidence>
<evidence type="ECO:0000256" key="5">
    <source>
        <dbReference type="ARBA" id="ARBA00022989"/>
    </source>
</evidence>
<proteinExistence type="inferred from homology"/>
<comment type="subcellular location">
    <subcellularLocation>
        <location evidence="1">Cell membrane</location>
        <topology evidence="1">Single-pass membrane protein</topology>
    </subcellularLocation>
    <subcellularLocation>
        <location evidence="7">Cell membrane</location>
        <topology evidence="7">Single-pass type II membrane protein</topology>
    </subcellularLocation>
</comment>
<comment type="caution">
    <text evidence="8">The sequence shown here is derived from an EMBL/GenBank/DDBJ whole genome shotgun (WGS) entry which is preliminary data.</text>
</comment>
<keyword evidence="3" id="KW-1003">Cell membrane</keyword>
<keyword evidence="7" id="KW-0813">Transport</keyword>
<dbReference type="GO" id="GO:0015031">
    <property type="term" value="P:protein transport"/>
    <property type="evidence" value="ECO:0007669"/>
    <property type="project" value="UniProtKB-KW"/>
</dbReference>
<gene>
    <name evidence="8" type="ORF">EZ449_04730</name>
</gene>
<evidence type="ECO:0000256" key="6">
    <source>
        <dbReference type="ARBA" id="ARBA00023136"/>
    </source>
</evidence>
<evidence type="ECO:0000256" key="2">
    <source>
        <dbReference type="ARBA" id="ARBA00005811"/>
    </source>
</evidence>
<dbReference type="EMBL" id="SJSN01000003">
    <property type="protein sequence ID" value="TCD11571.1"/>
    <property type="molecule type" value="Genomic_DNA"/>
</dbReference>
<evidence type="ECO:0000256" key="7">
    <source>
        <dbReference type="RuleBase" id="RU003879"/>
    </source>
</evidence>
<dbReference type="PANTHER" id="PTHR30558">
    <property type="entry name" value="EXBD MEMBRANE COMPONENT OF PMF-DRIVEN MACROMOLECULE IMPORT SYSTEM"/>
    <property type="match status" value="1"/>
</dbReference>
<accession>A0A4R0P6P1</accession>
<sequence length="175" mass="19449">MASLNESPNSNAVKGRTKKAAPRVDLTAMVDLMFLLTTFFMLTTSMSEPKAADIAKPIESEVRNPYPASRTMTIVLGKDNKAISYIGVTESAQMKLIDVNKIQQEIAENKRIVADANSNNPSKYLIVIIKPSKTSKFKDFVDAIDEMKIADIKSYAIDDDHLSVEEEDFMKKKGI</sequence>
<dbReference type="InterPro" id="IPR003400">
    <property type="entry name" value="ExbD"/>
</dbReference>
<keyword evidence="5" id="KW-1133">Transmembrane helix</keyword>
<name>A0A4R0P6P1_9SPHI</name>
<reference evidence="8 9" key="1">
    <citation type="submission" date="2019-02" db="EMBL/GenBank/DDBJ databases">
        <title>Pedobacter sp. RP-3-11 sp. nov., isolated from Arctic soil.</title>
        <authorList>
            <person name="Dahal R.H."/>
        </authorList>
    </citation>
    <scope>NUCLEOTIDE SEQUENCE [LARGE SCALE GENOMIC DNA]</scope>
    <source>
        <strain evidence="8 9">RP-3-11</strain>
    </source>
</reference>
<evidence type="ECO:0000256" key="4">
    <source>
        <dbReference type="ARBA" id="ARBA00022692"/>
    </source>
</evidence>
<dbReference type="GO" id="GO:0022857">
    <property type="term" value="F:transmembrane transporter activity"/>
    <property type="evidence" value="ECO:0007669"/>
    <property type="project" value="InterPro"/>
</dbReference>
<evidence type="ECO:0000256" key="1">
    <source>
        <dbReference type="ARBA" id="ARBA00004162"/>
    </source>
</evidence>
<dbReference type="GO" id="GO:0005886">
    <property type="term" value="C:plasma membrane"/>
    <property type="evidence" value="ECO:0007669"/>
    <property type="project" value="UniProtKB-SubCell"/>
</dbReference>
<dbReference type="PANTHER" id="PTHR30558:SF3">
    <property type="entry name" value="BIOPOLYMER TRANSPORT PROTEIN EXBD-RELATED"/>
    <property type="match status" value="1"/>
</dbReference>
<keyword evidence="6" id="KW-0472">Membrane</keyword>
<dbReference type="Proteomes" id="UP000291485">
    <property type="component" value="Unassembled WGS sequence"/>
</dbReference>
<protein>
    <submittedName>
        <fullName evidence="8">Biopolymer transporter ExbD</fullName>
    </submittedName>
</protein>
<dbReference type="AlphaFoldDB" id="A0A4R0P6P1"/>
<keyword evidence="4 7" id="KW-0812">Transmembrane</keyword>
<evidence type="ECO:0000313" key="9">
    <source>
        <dbReference type="Proteomes" id="UP000291485"/>
    </source>
</evidence>
<dbReference type="Pfam" id="PF02472">
    <property type="entry name" value="ExbD"/>
    <property type="match status" value="1"/>
</dbReference>
<keyword evidence="7" id="KW-0653">Protein transport</keyword>